<proteinExistence type="inferred from homology"/>
<dbReference type="Proteomes" id="UP000036185">
    <property type="component" value="Chromosome"/>
</dbReference>
<feature type="domain" description="Tr-type G" evidence="13">
    <location>
        <begin position="455"/>
        <end position="627"/>
    </location>
</feature>
<dbReference type="InterPro" id="IPR000178">
    <property type="entry name" value="TF_IF2_bacterial-like"/>
</dbReference>
<dbReference type="InterPro" id="IPR053905">
    <property type="entry name" value="EF-G-like_DII"/>
</dbReference>
<comment type="similarity">
    <text evidence="2 10 11">Belongs to the TRAFAC class translation factor GTPase superfamily. Classic translation factor GTPase family. IF-2 subfamily.</text>
</comment>
<feature type="binding site" evidence="10">
    <location>
        <begin position="514"/>
        <end position="518"/>
    </location>
    <ligand>
        <name>GTP</name>
        <dbReference type="ChEBI" id="CHEBI:37565"/>
    </ligand>
</feature>
<dbReference type="InterPro" id="IPR015760">
    <property type="entry name" value="TIF_IF2"/>
</dbReference>
<dbReference type="InterPro" id="IPR006847">
    <property type="entry name" value="IF2_N"/>
</dbReference>
<comment type="caution">
    <text evidence="10">Lacks conserved residue(s) required for the propagation of feature annotation.</text>
</comment>
<keyword evidence="15" id="KW-1185">Reference proteome</keyword>
<dbReference type="Pfam" id="PF22042">
    <property type="entry name" value="EF-G_D2"/>
    <property type="match status" value="1"/>
</dbReference>
<evidence type="ECO:0000256" key="1">
    <source>
        <dbReference type="ARBA" id="ARBA00004496"/>
    </source>
</evidence>
<feature type="compositionally biased region" description="Pro residues" evidence="12">
    <location>
        <begin position="116"/>
        <end position="126"/>
    </location>
</feature>
<evidence type="ECO:0000256" key="6">
    <source>
        <dbReference type="ARBA" id="ARBA00022741"/>
    </source>
</evidence>
<evidence type="ECO:0000256" key="8">
    <source>
        <dbReference type="ARBA" id="ARBA00023134"/>
    </source>
</evidence>
<comment type="subcellular location">
    <subcellularLocation>
        <location evidence="1 10">Cytoplasm</location>
    </subcellularLocation>
</comment>
<evidence type="ECO:0000256" key="5">
    <source>
        <dbReference type="ARBA" id="ARBA00022540"/>
    </source>
</evidence>
<evidence type="ECO:0000256" key="10">
    <source>
        <dbReference type="HAMAP-Rule" id="MF_00100"/>
    </source>
</evidence>
<evidence type="ECO:0000256" key="7">
    <source>
        <dbReference type="ARBA" id="ARBA00022917"/>
    </source>
</evidence>
<keyword evidence="8 10" id="KW-0342">GTP-binding</keyword>
<feature type="compositionally biased region" description="Low complexity" evidence="12">
    <location>
        <begin position="88"/>
        <end position="115"/>
    </location>
</feature>
<dbReference type="Gene3D" id="1.10.10.2480">
    <property type="match status" value="1"/>
</dbReference>
<protein>
    <recommendedName>
        <fullName evidence="3 10">Translation initiation factor IF-2</fullName>
    </recommendedName>
</protein>
<evidence type="ECO:0000259" key="13">
    <source>
        <dbReference type="PROSITE" id="PS51722"/>
    </source>
</evidence>
<dbReference type="InterPro" id="IPR036925">
    <property type="entry name" value="TIF_IF2_dom3_sf"/>
</dbReference>
<accession>A0ABM5U1D2</accession>
<dbReference type="InterPro" id="IPR005225">
    <property type="entry name" value="Small_GTP-bd"/>
</dbReference>
<keyword evidence="5 10" id="KW-0396">Initiation factor</keyword>
<dbReference type="SUPFAM" id="SSF52540">
    <property type="entry name" value="P-loop containing nucleoside triphosphate hydrolases"/>
    <property type="match status" value="1"/>
</dbReference>
<dbReference type="Pfam" id="PF00009">
    <property type="entry name" value="GTP_EFTU"/>
    <property type="match status" value="1"/>
</dbReference>
<dbReference type="Pfam" id="PF03144">
    <property type="entry name" value="GTP_EFTU_D2"/>
    <property type="match status" value="1"/>
</dbReference>
<keyword evidence="7 10" id="KW-0648">Protein biosynthesis</keyword>
<name>A0ABM5U1D2_CORUL</name>
<dbReference type="PRINTS" id="PR00315">
    <property type="entry name" value="ELONGATNFCT"/>
</dbReference>
<feature type="binding site" evidence="10">
    <location>
        <begin position="464"/>
        <end position="471"/>
    </location>
    <ligand>
        <name>GTP</name>
        <dbReference type="ChEBI" id="CHEBI:37565"/>
    </ligand>
</feature>
<evidence type="ECO:0000256" key="11">
    <source>
        <dbReference type="RuleBase" id="RU000644"/>
    </source>
</evidence>
<feature type="region of interest" description="Disordered" evidence="12">
    <location>
        <begin position="48"/>
        <end position="347"/>
    </location>
</feature>
<gene>
    <name evidence="14" type="primary">ifB2</name>
    <name evidence="10" type="synonym">infB</name>
    <name evidence="14" type="ORF">CulFRC58_1424</name>
</gene>
<dbReference type="CDD" id="cd03702">
    <property type="entry name" value="IF2_mtIF2_II"/>
    <property type="match status" value="1"/>
</dbReference>
<dbReference type="CDD" id="cd01887">
    <property type="entry name" value="IF2_eIF5B"/>
    <property type="match status" value="1"/>
</dbReference>
<reference evidence="14 15" key="1">
    <citation type="journal article" date="2014" name="Int. J. Syst. Evol. Microbiol.">
        <title>Draft Genome Sequence of Corynebacterium ulcerans FRC58, Isolated from the Bronchitic Aspiration of a Patient in France.</title>
        <authorList>
            <person name="Silva Ado S."/>
            <person name="Barauna R.A."/>
            <person name="de Sa P.C."/>
            <person name="das Gracas D.A."/>
            <person name="Carneiro A.R."/>
            <person name="Thouvenin M."/>
            <person name="Azevedo V."/>
            <person name="Badell E."/>
            <person name="Guiso N."/>
            <person name="da Silva A.L."/>
            <person name="Ramos R.T."/>
        </authorList>
    </citation>
    <scope>NUCLEOTIDE SEQUENCE [LARGE SCALE GENOMIC DNA]</scope>
    <source>
        <strain evidence="14 15">FRC58</strain>
    </source>
</reference>
<dbReference type="InterPro" id="IPR023115">
    <property type="entry name" value="TIF_IF2_dom3"/>
</dbReference>
<dbReference type="SMART" id="SM00173">
    <property type="entry name" value="RAS"/>
    <property type="match status" value="1"/>
</dbReference>
<feature type="compositionally biased region" description="Gly residues" evidence="12">
    <location>
        <begin position="191"/>
        <end position="203"/>
    </location>
</feature>
<evidence type="ECO:0000256" key="12">
    <source>
        <dbReference type="SAM" id="MobiDB-lite"/>
    </source>
</evidence>
<comment type="function">
    <text evidence="9 10 11">One of the essential components for the initiation of protein synthesis. Protects formylmethionyl-tRNA from spontaneous hydrolysis and promotes its binding to the 30S ribosomal subunits. Also involved in the hydrolysis of GTP during the formation of the 70S ribosomal complex.</text>
</comment>
<dbReference type="InterPro" id="IPR004161">
    <property type="entry name" value="EFTu-like_2"/>
</dbReference>
<organism evidence="14 15">
    <name type="scientific">Corynebacterium ulcerans FRC58</name>
    <dbReference type="NCBI Taxonomy" id="1408268"/>
    <lineage>
        <taxon>Bacteria</taxon>
        <taxon>Bacillati</taxon>
        <taxon>Actinomycetota</taxon>
        <taxon>Actinomycetes</taxon>
        <taxon>Mycobacteriales</taxon>
        <taxon>Corynebacteriaceae</taxon>
        <taxon>Corynebacterium</taxon>
    </lineage>
</organism>
<dbReference type="Pfam" id="PF11987">
    <property type="entry name" value="IF-2"/>
    <property type="match status" value="1"/>
</dbReference>
<evidence type="ECO:0000256" key="2">
    <source>
        <dbReference type="ARBA" id="ARBA00007733"/>
    </source>
</evidence>
<feature type="compositionally biased region" description="Low complexity" evidence="12">
    <location>
        <begin position="233"/>
        <end position="249"/>
    </location>
</feature>
<feature type="compositionally biased region" description="Basic residues" evidence="12">
    <location>
        <begin position="333"/>
        <end position="342"/>
    </location>
</feature>
<dbReference type="SUPFAM" id="SSF50447">
    <property type="entry name" value="Translation proteins"/>
    <property type="match status" value="2"/>
</dbReference>
<evidence type="ECO:0000313" key="15">
    <source>
        <dbReference type="Proteomes" id="UP000036185"/>
    </source>
</evidence>
<dbReference type="InterPro" id="IPR044145">
    <property type="entry name" value="IF2_II"/>
</dbReference>
<dbReference type="InterPro" id="IPR009000">
    <property type="entry name" value="Transl_B-barrel_sf"/>
</dbReference>
<dbReference type="InterPro" id="IPR000795">
    <property type="entry name" value="T_Tr_GTP-bd_dom"/>
</dbReference>
<dbReference type="NCBIfam" id="TIGR00231">
    <property type="entry name" value="small_GTP"/>
    <property type="match status" value="1"/>
</dbReference>
<keyword evidence="4 10" id="KW-0963">Cytoplasm</keyword>
<feature type="compositionally biased region" description="Low complexity" evidence="12">
    <location>
        <begin position="69"/>
        <end position="80"/>
    </location>
</feature>
<feature type="compositionally biased region" description="Gly residues" evidence="12">
    <location>
        <begin position="278"/>
        <end position="329"/>
    </location>
</feature>
<dbReference type="HAMAP" id="MF_00100_B">
    <property type="entry name" value="IF_2_B"/>
    <property type="match status" value="1"/>
</dbReference>
<dbReference type="GO" id="GO:0003743">
    <property type="term" value="F:translation initiation factor activity"/>
    <property type="evidence" value="ECO:0007669"/>
    <property type="project" value="UniProtKB-KW"/>
</dbReference>
<sequence length="959" mass="99656">MPGKLRVHELAKQLGVTSKELLATLKEQGEFVKTASSTIEPPVIKKMKQHYAAQDPTTAQGSAKTTLEAAKATSTSAKPAAPKPAAPKPASAKPAAPKPAAAKPAAPKPASAKPAAPKPAVKPVPKPGFSASQSDTPKTPGSAPKPGAGASPSAMPRPQARPGGNAPKPGGRAPRVANNPFSSGERPAPRPGGGNRPGNGPRPGGAPRPGAGRGAQGGNNAERQPRPGGRGGQQRQQGGNRPQQGAGQERQGGGRRPSPAMMPSHPNPGQMPSRSAGGRNGGRGGAGAQGGNRGPGGAGFGGGRPGGGGAAGGRGGRRGGTAGAFGRPGGAPRKGRKSKRQKRNEYEAMQAPNVIGGVRLPDGGGATIRLARGASLSDFAEKINADAAALVQALFNLGEMVTATASVSEETLQLLGEEMNYKVDVVSPEDEDRELLESFDLQFGEDEGTEEDLEKRPPVVTVMGHVDHGKTRLLDSIRKSNVGSGEAGGITQGIGAYQVAVNVDGTDRKITFLDTPGHEAFTAMRARGAKSTDIAVLVVAADDGVMPQTVEAINHAKAADVPIVVAVNKIDKPGASPDKIRGQLTEYGLVPEEYGGDTMFVDISAKQNINIDGLLEAVLLTADASLDLRANPDMDAQGVAIEAHLDRGRGPVATVIVQRGTLRVGDSVVAGDAYGRVRRMVDEYGHDVEEAGPSRPVQMQGLNGVPGAGDNLLVVEDDRVARQIANQRNARKRNALAAKTRKRVSLEDLDAVLKEHSTLNLILKGDNAGSVEALEEALLKIEVDDEVQLNIIDRGVGAVTQTNVSLAAASDAVIIAFNVRAEGKATEEANAEGVDVRYYTVIYRAIEEVEQALKGMLKPIYEEREVGRAEIRAIFKASAVGLIAGCMVESGKVRRNATIRLLRDGAVVADKATIESLRREKDDATEVSAGYECGMVLSYPDIQVGDIIEVFEQVEVPRS</sequence>
<dbReference type="Gene3D" id="3.40.50.10050">
    <property type="entry name" value="Translation initiation factor IF- 2, domain 3"/>
    <property type="match status" value="1"/>
</dbReference>
<keyword evidence="6 10" id="KW-0547">Nucleotide-binding</keyword>
<evidence type="ECO:0000313" key="14">
    <source>
        <dbReference type="EMBL" id="AKN77278.1"/>
    </source>
</evidence>
<feature type="compositionally biased region" description="Low complexity" evidence="12">
    <location>
        <begin position="136"/>
        <end position="154"/>
    </location>
</feature>
<evidence type="ECO:0000256" key="4">
    <source>
        <dbReference type="ARBA" id="ARBA00022490"/>
    </source>
</evidence>
<evidence type="ECO:0000256" key="3">
    <source>
        <dbReference type="ARBA" id="ARBA00020675"/>
    </source>
</evidence>
<feature type="compositionally biased region" description="Polar residues" evidence="12">
    <location>
        <begin position="55"/>
        <end position="65"/>
    </location>
</feature>
<feature type="binding site" evidence="10">
    <location>
        <begin position="568"/>
        <end position="571"/>
    </location>
    <ligand>
        <name>GTP</name>
        <dbReference type="ChEBI" id="CHEBI:37565"/>
    </ligand>
</feature>
<dbReference type="Pfam" id="PF04760">
    <property type="entry name" value="IF2_N"/>
    <property type="match status" value="2"/>
</dbReference>
<dbReference type="EMBL" id="CP011913">
    <property type="protein sequence ID" value="AKN77278.1"/>
    <property type="molecule type" value="Genomic_DNA"/>
</dbReference>
<dbReference type="CDD" id="cd03692">
    <property type="entry name" value="mtIF2_IVc"/>
    <property type="match status" value="1"/>
</dbReference>
<evidence type="ECO:0000256" key="9">
    <source>
        <dbReference type="ARBA" id="ARBA00025162"/>
    </source>
</evidence>
<dbReference type="InterPro" id="IPR027417">
    <property type="entry name" value="P-loop_NTPase"/>
</dbReference>
<dbReference type="PROSITE" id="PS51722">
    <property type="entry name" value="G_TR_2"/>
    <property type="match status" value="1"/>
</dbReference>
<dbReference type="PANTHER" id="PTHR43381:SF5">
    <property type="entry name" value="TR-TYPE G DOMAIN-CONTAINING PROTEIN"/>
    <property type="match status" value="1"/>
</dbReference>
<dbReference type="RefSeq" id="WP_038622002.1">
    <property type="nucleotide sequence ID" value="NZ_CP011913.1"/>
</dbReference>
<dbReference type="PANTHER" id="PTHR43381">
    <property type="entry name" value="TRANSLATION INITIATION FACTOR IF-2-RELATED"/>
    <property type="match status" value="1"/>
</dbReference>
<dbReference type="SUPFAM" id="SSF52156">
    <property type="entry name" value="Initiation factor IF2/eIF5b, domain 3"/>
    <property type="match status" value="1"/>
</dbReference>
<dbReference type="Gene3D" id="2.40.30.10">
    <property type="entry name" value="Translation factors"/>
    <property type="match status" value="2"/>
</dbReference>
<dbReference type="NCBIfam" id="TIGR00487">
    <property type="entry name" value="IF-2"/>
    <property type="match status" value="1"/>
</dbReference>
<dbReference type="Gene3D" id="3.40.50.300">
    <property type="entry name" value="P-loop containing nucleotide triphosphate hydrolases"/>
    <property type="match status" value="1"/>
</dbReference>